<keyword evidence="7" id="KW-1003">Cell membrane</keyword>
<evidence type="ECO:0000256" key="11">
    <source>
        <dbReference type="ARBA" id="ARBA00023128"/>
    </source>
</evidence>
<comment type="subcellular location">
    <subcellularLocation>
        <location evidence="2">Apical cell membrane</location>
        <topology evidence="2">Multi-pass membrane protein</topology>
    </subcellularLocation>
    <subcellularLocation>
        <location evidence="3">Basolateral cell membrane</location>
        <topology evidence="3">Multi-pass membrane protein</topology>
    </subcellularLocation>
    <subcellularLocation>
        <location evidence="1">Mitochondrion membrane</location>
    </subcellularLocation>
    <subcellularLocation>
        <location evidence="4">Nucleus outer membrane</location>
    </subcellularLocation>
</comment>
<protein>
    <recommendedName>
        <fullName evidence="26">Solute carrier family 22 member 3</fullName>
    </recommendedName>
    <alternativeName>
        <fullName evidence="27">Organic cation transporter 3</fullName>
    </alternativeName>
</protein>
<evidence type="ECO:0000256" key="1">
    <source>
        <dbReference type="ARBA" id="ARBA00004325"/>
    </source>
</evidence>
<feature type="transmembrane region" description="Helical" evidence="28">
    <location>
        <begin position="21"/>
        <end position="43"/>
    </location>
</feature>
<evidence type="ECO:0000256" key="21">
    <source>
        <dbReference type="ARBA" id="ARBA00036661"/>
    </source>
</evidence>
<keyword evidence="31" id="KW-1185">Reference proteome</keyword>
<feature type="transmembrane region" description="Helical" evidence="28">
    <location>
        <begin position="165"/>
        <end position="183"/>
    </location>
</feature>
<keyword evidence="11" id="KW-0496">Mitochondrion</keyword>
<evidence type="ECO:0000256" key="8">
    <source>
        <dbReference type="ARBA" id="ARBA00022692"/>
    </source>
</evidence>
<feature type="transmembrane region" description="Helical" evidence="28">
    <location>
        <begin position="444"/>
        <end position="464"/>
    </location>
</feature>
<dbReference type="Pfam" id="PF00083">
    <property type="entry name" value="Sugar_tr"/>
    <property type="match status" value="1"/>
</dbReference>
<evidence type="ECO:0000256" key="3">
    <source>
        <dbReference type="ARBA" id="ARBA00004554"/>
    </source>
</evidence>
<dbReference type="GO" id="GO:0016324">
    <property type="term" value="C:apical plasma membrane"/>
    <property type="evidence" value="ECO:0007669"/>
    <property type="project" value="UniProtKB-SubCell"/>
</dbReference>
<dbReference type="Gene3D" id="1.20.1250.20">
    <property type="entry name" value="MFS general substrate transporter like domains"/>
    <property type="match status" value="1"/>
</dbReference>
<evidence type="ECO:0000256" key="19">
    <source>
        <dbReference type="ARBA" id="ARBA00036483"/>
    </source>
</evidence>
<evidence type="ECO:0000256" key="25">
    <source>
        <dbReference type="ARBA" id="ARBA00037001"/>
    </source>
</evidence>
<reference evidence="30" key="1">
    <citation type="submission" date="2019-06" db="EMBL/GenBank/DDBJ databases">
        <authorList>
            <consortium name="Wellcome Sanger Institute Data Sharing"/>
        </authorList>
    </citation>
    <scope>NUCLEOTIDE SEQUENCE [LARGE SCALE GENOMIC DNA]</scope>
</reference>
<evidence type="ECO:0000256" key="18">
    <source>
        <dbReference type="ARBA" id="ARBA00036470"/>
    </source>
</evidence>
<evidence type="ECO:0000256" key="17">
    <source>
        <dbReference type="ARBA" id="ARBA00035901"/>
    </source>
</evidence>
<keyword evidence="14" id="KW-0539">Nucleus</keyword>
<comment type="catalytic activity">
    <reaction evidence="18">
        <text>serotonin(out) = serotonin(in)</text>
        <dbReference type="Rhea" id="RHEA:73867"/>
        <dbReference type="ChEBI" id="CHEBI:350546"/>
    </reaction>
</comment>
<dbReference type="Ensembl" id="ENSSFAT00005051727.1">
    <property type="protein sequence ID" value="ENSSFAP00005050096.1"/>
    <property type="gene ID" value="ENSSFAG00005024171.1"/>
</dbReference>
<keyword evidence="6" id="KW-0813">Transport</keyword>
<dbReference type="GO" id="GO:0015872">
    <property type="term" value="P:dopamine transport"/>
    <property type="evidence" value="ECO:0007669"/>
    <property type="project" value="UniProtKB-ARBA"/>
</dbReference>
<dbReference type="InterPro" id="IPR036259">
    <property type="entry name" value="MFS_trans_sf"/>
</dbReference>
<dbReference type="GO" id="GO:0006811">
    <property type="term" value="P:monoatomic ion transport"/>
    <property type="evidence" value="ECO:0007669"/>
    <property type="project" value="UniProtKB-KW"/>
</dbReference>
<dbReference type="GO" id="GO:0031966">
    <property type="term" value="C:mitochondrial membrane"/>
    <property type="evidence" value="ECO:0007669"/>
    <property type="project" value="UniProtKB-SubCell"/>
</dbReference>
<dbReference type="AlphaFoldDB" id="A0A672J7E1"/>
<dbReference type="FunCoup" id="A0A672J7E1">
    <property type="interactions" value="2"/>
</dbReference>
<gene>
    <name evidence="30" type="primary">slc22a3</name>
</gene>
<evidence type="ECO:0000256" key="2">
    <source>
        <dbReference type="ARBA" id="ARBA00004424"/>
    </source>
</evidence>
<dbReference type="Proteomes" id="UP000472267">
    <property type="component" value="Chromosome 19"/>
</dbReference>
<keyword evidence="13" id="KW-0325">Glycoprotein</keyword>
<dbReference type="OMA" id="LILTYAW"/>
<comment type="similarity">
    <text evidence="5">Belongs to the major facilitator (TC 2.A.1) superfamily. Organic cation transporter (TC 2.A.1.19) family.</text>
</comment>
<evidence type="ECO:0000256" key="27">
    <source>
        <dbReference type="ARBA" id="ARBA00079877"/>
    </source>
</evidence>
<organism evidence="30 31">
    <name type="scientific">Salarias fasciatus</name>
    <name type="common">Jewelled blenny</name>
    <name type="synonym">Blennius fasciatus</name>
    <dbReference type="NCBI Taxonomy" id="181472"/>
    <lineage>
        <taxon>Eukaryota</taxon>
        <taxon>Metazoa</taxon>
        <taxon>Chordata</taxon>
        <taxon>Craniata</taxon>
        <taxon>Vertebrata</taxon>
        <taxon>Euteleostomi</taxon>
        <taxon>Actinopterygii</taxon>
        <taxon>Neopterygii</taxon>
        <taxon>Teleostei</taxon>
        <taxon>Neoteleostei</taxon>
        <taxon>Acanthomorphata</taxon>
        <taxon>Ovalentaria</taxon>
        <taxon>Blenniimorphae</taxon>
        <taxon>Blenniiformes</taxon>
        <taxon>Blennioidei</taxon>
        <taxon>Blenniidae</taxon>
        <taxon>Salariinae</taxon>
        <taxon>Salarias</taxon>
    </lineage>
</organism>
<keyword evidence="9 28" id="KW-1133">Transmembrane helix</keyword>
<dbReference type="GO" id="GO:0005640">
    <property type="term" value="C:nuclear outer membrane"/>
    <property type="evidence" value="ECO:0007669"/>
    <property type="project" value="UniProtKB-SubCell"/>
</dbReference>
<evidence type="ECO:0000256" key="20">
    <source>
        <dbReference type="ARBA" id="ARBA00036490"/>
    </source>
</evidence>
<comment type="catalytic activity">
    <reaction evidence="25">
        <text>histamine(out) = histamine(in)</text>
        <dbReference type="Rhea" id="RHEA:73879"/>
        <dbReference type="ChEBI" id="CHEBI:58432"/>
    </reaction>
</comment>
<dbReference type="GO" id="GO:0008504">
    <property type="term" value="F:monoamine transmembrane transporter activity"/>
    <property type="evidence" value="ECO:0007669"/>
    <property type="project" value="UniProtKB-ARBA"/>
</dbReference>
<comment type="catalytic activity">
    <reaction evidence="19">
        <text>dopamine(out) = dopamine(in)</text>
        <dbReference type="Rhea" id="RHEA:73863"/>
        <dbReference type="ChEBI" id="CHEBI:59905"/>
    </reaction>
</comment>
<evidence type="ECO:0000256" key="26">
    <source>
        <dbReference type="ARBA" id="ARBA00072456"/>
    </source>
</evidence>
<evidence type="ECO:0000259" key="29">
    <source>
        <dbReference type="PROSITE" id="PS50850"/>
    </source>
</evidence>
<feature type="transmembrane region" description="Helical" evidence="28">
    <location>
        <begin position="232"/>
        <end position="248"/>
    </location>
</feature>
<dbReference type="GO" id="GO:0051608">
    <property type="term" value="P:histamine transport"/>
    <property type="evidence" value="ECO:0007669"/>
    <property type="project" value="UniProtKB-ARBA"/>
</dbReference>
<reference evidence="30" key="3">
    <citation type="submission" date="2025-09" db="UniProtKB">
        <authorList>
            <consortium name="Ensembl"/>
        </authorList>
    </citation>
    <scope>IDENTIFICATION</scope>
</reference>
<evidence type="ECO:0000256" key="4">
    <source>
        <dbReference type="ARBA" id="ARBA00004649"/>
    </source>
</evidence>
<feature type="transmembrane region" description="Helical" evidence="28">
    <location>
        <begin position="189"/>
        <end position="211"/>
    </location>
</feature>
<evidence type="ECO:0000256" key="28">
    <source>
        <dbReference type="SAM" id="Phobius"/>
    </source>
</evidence>
<evidence type="ECO:0000256" key="7">
    <source>
        <dbReference type="ARBA" id="ARBA00022475"/>
    </source>
</evidence>
<keyword evidence="8 28" id="KW-0812">Transmembrane</keyword>
<evidence type="ECO:0000256" key="13">
    <source>
        <dbReference type="ARBA" id="ARBA00023180"/>
    </source>
</evidence>
<evidence type="ECO:0000256" key="16">
    <source>
        <dbReference type="ARBA" id="ARBA00035897"/>
    </source>
</evidence>
<evidence type="ECO:0000256" key="5">
    <source>
        <dbReference type="ARBA" id="ARBA00009203"/>
    </source>
</evidence>
<feature type="transmembrane region" description="Helical" evidence="28">
    <location>
        <begin position="254"/>
        <end position="272"/>
    </location>
</feature>
<evidence type="ECO:0000256" key="6">
    <source>
        <dbReference type="ARBA" id="ARBA00022448"/>
    </source>
</evidence>
<evidence type="ECO:0000256" key="9">
    <source>
        <dbReference type="ARBA" id="ARBA00022989"/>
    </source>
</evidence>
<dbReference type="FunFam" id="1.20.1250.20:FF:000165">
    <property type="entry name" value="Solute carrier family 22 member 3"/>
    <property type="match status" value="1"/>
</dbReference>
<evidence type="ECO:0000256" key="12">
    <source>
        <dbReference type="ARBA" id="ARBA00023136"/>
    </source>
</evidence>
<dbReference type="GO" id="GO:0006837">
    <property type="term" value="P:serotonin transport"/>
    <property type="evidence" value="ECO:0007669"/>
    <property type="project" value="UniProtKB-ARBA"/>
</dbReference>
<evidence type="ECO:0000256" key="23">
    <source>
        <dbReference type="ARBA" id="ARBA00036845"/>
    </source>
</evidence>
<feature type="transmembrane region" description="Helical" evidence="28">
    <location>
        <begin position="141"/>
        <end position="158"/>
    </location>
</feature>
<evidence type="ECO:0000256" key="14">
    <source>
        <dbReference type="ARBA" id="ARBA00023242"/>
    </source>
</evidence>
<dbReference type="InterPro" id="IPR005828">
    <property type="entry name" value="MFS_sugar_transport-like"/>
</dbReference>
<comment type="catalytic activity">
    <reaction evidence="16">
        <text>(R)-adrenaline(out) = (R)-adrenaline(in)</text>
        <dbReference type="Rhea" id="RHEA:73875"/>
        <dbReference type="ChEBI" id="CHEBI:71406"/>
    </reaction>
</comment>
<dbReference type="SUPFAM" id="SSF103473">
    <property type="entry name" value="MFS general substrate transporter"/>
    <property type="match status" value="1"/>
</dbReference>
<evidence type="ECO:0000256" key="22">
    <source>
        <dbReference type="ARBA" id="ARBA00036754"/>
    </source>
</evidence>
<dbReference type="GO" id="GO:0015874">
    <property type="term" value="P:norepinephrine transport"/>
    <property type="evidence" value="ECO:0007669"/>
    <property type="project" value="UniProtKB-ARBA"/>
</dbReference>
<name>A0A672J7E1_SALFA</name>
<dbReference type="GO" id="GO:0015651">
    <property type="term" value="F:quaternary ammonium group transmembrane transporter activity"/>
    <property type="evidence" value="ECO:0007669"/>
    <property type="project" value="UniProtKB-ARBA"/>
</dbReference>
<proteinExistence type="inferred from homology"/>
<evidence type="ECO:0000256" key="24">
    <source>
        <dbReference type="ARBA" id="ARBA00036998"/>
    </source>
</evidence>
<evidence type="ECO:0000313" key="30">
    <source>
        <dbReference type="Ensembl" id="ENSSFAP00005050096.1"/>
    </source>
</evidence>
<accession>A0A672J7E1</accession>
<keyword evidence="10" id="KW-0406">Ion transport</keyword>
<comment type="catalytic activity">
    <reaction evidence="15">
        <text>agmatine(out) = agmatine(in)</text>
        <dbReference type="Rhea" id="RHEA:72131"/>
        <dbReference type="ChEBI" id="CHEBI:58145"/>
    </reaction>
</comment>
<feature type="transmembrane region" description="Helical" evidence="28">
    <location>
        <begin position="366"/>
        <end position="386"/>
    </location>
</feature>
<evidence type="ECO:0000256" key="15">
    <source>
        <dbReference type="ARBA" id="ARBA00035884"/>
    </source>
</evidence>
<feature type="transmembrane region" description="Helical" evidence="28">
    <location>
        <begin position="531"/>
        <end position="555"/>
    </location>
</feature>
<reference evidence="30" key="2">
    <citation type="submission" date="2025-08" db="UniProtKB">
        <authorList>
            <consortium name="Ensembl"/>
        </authorList>
    </citation>
    <scope>IDENTIFICATION</scope>
</reference>
<comment type="catalytic activity">
    <reaction evidence="22">
        <text>guanidine(out) = guanidine(in)</text>
        <dbReference type="Rhea" id="RHEA:73883"/>
        <dbReference type="ChEBI" id="CHEBI:30087"/>
    </reaction>
</comment>
<dbReference type="GO" id="GO:0005326">
    <property type="term" value="F:neurotransmitter transmembrane transporter activity"/>
    <property type="evidence" value="ECO:0007669"/>
    <property type="project" value="UniProtKB-ARBA"/>
</dbReference>
<comment type="catalytic activity">
    <reaction evidence="24">
        <text>tyramine(in) = tyramine(out)</text>
        <dbReference type="Rhea" id="RHEA:74783"/>
        <dbReference type="ChEBI" id="CHEBI:327995"/>
    </reaction>
</comment>
<evidence type="ECO:0000313" key="31">
    <source>
        <dbReference type="Proteomes" id="UP000472267"/>
    </source>
</evidence>
<keyword evidence="12 28" id="KW-0472">Membrane</keyword>
<feature type="transmembrane region" description="Helical" evidence="28">
    <location>
        <begin position="476"/>
        <end position="493"/>
    </location>
</feature>
<dbReference type="InParanoid" id="A0A672J7E1"/>
<feature type="transmembrane region" description="Helical" evidence="28">
    <location>
        <begin position="339"/>
        <end position="360"/>
    </location>
</feature>
<feature type="domain" description="Major facilitator superfamily (MFS) profile" evidence="29">
    <location>
        <begin position="23"/>
        <end position="498"/>
    </location>
</feature>
<dbReference type="InterPro" id="IPR005829">
    <property type="entry name" value="Sugar_transporter_CS"/>
</dbReference>
<comment type="catalytic activity">
    <reaction evidence="20">
        <text>spermidine(in) = spermidine(out)</text>
        <dbReference type="Rhea" id="RHEA:35039"/>
        <dbReference type="ChEBI" id="CHEBI:57834"/>
    </reaction>
</comment>
<dbReference type="PANTHER" id="PTHR24064">
    <property type="entry name" value="SOLUTE CARRIER FAMILY 22 MEMBER"/>
    <property type="match status" value="1"/>
</dbReference>
<comment type="catalytic activity">
    <reaction evidence="17">
        <text>L-histidyl-L-proline diketopiperazine(in) = L-histidyl-L-proline diketopiperazine(out)</text>
        <dbReference type="Rhea" id="RHEA:74787"/>
        <dbReference type="ChEBI" id="CHEBI:90039"/>
    </reaction>
</comment>
<dbReference type="PROSITE" id="PS00216">
    <property type="entry name" value="SUGAR_TRANSPORT_1"/>
    <property type="match status" value="1"/>
</dbReference>
<sequence length="565" mass="62620">MSNVDRLMESVGEFGPFQKKIGTVGSLPLALFAFVLVSVVFLGHTPDHWCRTPESERLRERCGWTEAEVREATVPRATGSASFSRCERLQLDRVECDQPISNTTRSVACDGGWVFDGSRTTTVTEFSLVCERSWLADLNQVSLAVGFFISAFITGYLSDRFGRKSCFIATMLGVGLLGIGAMLSPSYPVLLLFRFLQGFCGKGAIFIKVVFHTVLEFFGSRNRKFVSMMNRTFYSAGMVILPMLAYAVSSWRTLQLVMSLPCILFVSYYWLIPESPRWLFSRNRTAEAMKVTAEIAKCNGTSLPQNLPEITLLGENKEAPPVSTMDLFTAPTIRKNTLILIYAWFTSTVVFQGLVLRLGIVGGNLFLDFLISAVVELPTGLIFYLLVDRVGRRSLMAIANLTGGVACLAVPFLTAIIGRLAIVIGIETLNFANAEMYPTPLRNVGVSVCSSASDFGAIVAPFLLYRLATIWKELPLLLYGVMSVLYSGLVMMLPEMRGVALPATMEDEIIFVLSGDVMSPRADLLLKSRQFFFFFFLVLHSSVKFSVLCLSLPRLDVCISFNEMK</sequence>
<comment type="catalytic activity">
    <reaction evidence="23">
        <text>(R)-noradrenaline(out) = (R)-noradrenaline(in)</text>
        <dbReference type="Rhea" id="RHEA:73871"/>
        <dbReference type="ChEBI" id="CHEBI:72587"/>
    </reaction>
</comment>
<dbReference type="GO" id="GO:0016323">
    <property type="term" value="C:basolateral plasma membrane"/>
    <property type="evidence" value="ECO:0007669"/>
    <property type="project" value="UniProtKB-SubCell"/>
</dbReference>
<dbReference type="InterPro" id="IPR020846">
    <property type="entry name" value="MFS_dom"/>
</dbReference>
<dbReference type="PROSITE" id="PS50850">
    <property type="entry name" value="MFS"/>
    <property type="match status" value="1"/>
</dbReference>
<evidence type="ECO:0000256" key="10">
    <source>
        <dbReference type="ARBA" id="ARBA00023065"/>
    </source>
</evidence>
<comment type="catalytic activity">
    <reaction evidence="21">
        <text>(R)-salsolinol(in) = (R)-salsolinol(out)</text>
        <dbReference type="Rhea" id="RHEA:74791"/>
        <dbReference type="ChEBI" id="CHEBI:194082"/>
    </reaction>
</comment>
<feature type="transmembrane region" description="Helical" evidence="28">
    <location>
        <begin position="398"/>
        <end position="424"/>
    </location>
</feature>